<organism evidence="1 2">
    <name type="scientific">Wolbachia pipientis</name>
    <dbReference type="NCBI Taxonomy" id="955"/>
    <lineage>
        <taxon>Bacteria</taxon>
        <taxon>Pseudomonadati</taxon>
        <taxon>Pseudomonadota</taxon>
        <taxon>Alphaproteobacteria</taxon>
        <taxon>Rickettsiales</taxon>
        <taxon>Anaplasmataceae</taxon>
        <taxon>Wolbachieae</taxon>
        <taxon>Wolbachia</taxon>
    </lineage>
</organism>
<dbReference type="Proteomes" id="UP000422744">
    <property type="component" value="Chromosome"/>
</dbReference>
<name>A0A6I6CPI6_WOLPI</name>
<evidence type="ECO:0000313" key="2">
    <source>
        <dbReference type="Proteomes" id="UP000422744"/>
    </source>
</evidence>
<dbReference type="RefSeq" id="WP_007548550.1">
    <property type="nucleotide sequence ID" value="NZ_AP028948.1"/>
</dbReference>
<evidence type="ECO:0000313" key="1">
    <source>
        <dbReference type="EMBL" id="QGT16332.1"/>
    </source>
</evidence>
<gene>
    <name evidence="1" type="ORF">E0495_03625</name>
</gene>
<protein>
    <submittedName>
        <fullName evidence="1">Uncharacterized protein</fullName>
    </submittedName>
</protein>
<proteinExistence type="predicted"/>
<dbReference type="AlphaFoldDB" id="A0A6I6CPI6"/>
<dbReference type="EMBL" id="CP037426">
    <property type="protein sequence ID" value="QGT16332.1"/>
    <property type="molecule type" value="Genomic_DNA"/>
</dbReference>
<sequence length="132" mass="15137">MVDFIDLFQGSKDFTMCMHNGSGDAIYNRCISAVRMDPPCMHGESIQGLFESSFEQGVVTVRVNLDLETLNVVVYKSPPTSDKLDAFSLAYQIDRYHIDENTIVFDEKVNTIKFDISNPLKHKFITFEIFKR</sequence>
<reference evidence="1 2" key="1">
    <citation type="submission" date="2019-03" db="EMBL/GenBank/DDBJ databases">
        <title>Wolbachia endosymbiont of Haematobia irritans wIrr.</title>
        <authorList>
            <person name="Parry R.H."/>
            <person name="Asgari S."/>
        </authorList>
    </citation>
    <scope>NUCLEOTIDE SEQUENCE [LARGE SCALE GENOMIC DNA]</scope>
    <source>
        <strain evidence="2">wIrr</strain>
    </source>
</reference>
<accession>A0A6I6CPI6</accession>